<dbReference type="Gene3D" id="3.90.25.10">
    <property type="entry name" value="UDP-galactose 4-epimerase, domain 1"/>
    <property type="match status" value="1"/>
</dbReference>
<accession>A0A4Y9SH44</accession>
<dbReference type="OrthoDB" id="9798669at2"/>
<dbReference type="InterPro" id="IPR036291">
    <property type="entry name" value="NAD(P)-bd_dom_sf"/>
</dbReference>
<dbReference type="Pfam" id="PF13460">
    <property type="entry name" value="NAD_binding_10"/>
    <property type="match status" value="1"/>
</dbReference>
<proteinExistence type="predicted"/>
<dbReference type="InterPro" id="IPR016040">
    <property type="entry name" value="NAD(P)-bd_dom"/>
</dbReference>
<dbReference type="PANTHER" id="PTHR43162:SF1">
    <property type="entry name" value="PRESTALK A DIFFERENTIATION PROTEIN A"/>
    <property type="match status" value="1"/>
</dbReference>
<gene>
    <name evidence="2" type="ORF">E4L98_10825</name>
</gene>
<dbReference type="Proteomes" id="UP000297729">
    <property type="component" value="Unassembled WGS sequence"/>
</dbReference>
<comment type="caution">
    <text evidence="2">The sequence shown here is derived from an EMBL/GenBank/DDBJ whole genome shotgun (WGS) entry which is preliminary data.</text>
</comment>
<organism evidence="2 3">
    <name type="scientific">Duganella callida</name>
    <dbReference type="NCBI Taxonomy" id="2561932"/>
    <lineage>
        <taxon>Bacteria</taxon>
        <taxon>Pseudomonadati</taxon>
        <taxon>Pseudomonadota</taxon>
        <taxon>Betaproteobacteria</taxon>
        <taxon>Burkholderiales</taxon>
        <taxon>Oxalobacteraceae</taxon>
        <taxon>Telluria group</taxon>
        <taxon>Duganella</taxon>
    </lineage>
</organism>
<evidence type="ECO:0000313" key="2">
    <source>
        <dbReference type="EMBL" id="TFW23863.1"/>
    </source>
</evidence>
<dbReference type="InterPro" id="IPR051604">
    <property type="entry name" value="Ergot_Alk_Oxidoreductase"/>
</dbReference>
<dbReference type="Gene3D" id="3.40.50.720">
    <property type="entry name" value="NAD(P)-binding Rossmann-like Domain"/>
    <property type="match status" value="1"/>
</dbReference>
<dbReference type="AlphaFoldDB" id="A0A4Y9SH44"/>
<dbReference type="SUPFAM" id="SSF51735">
    <property type="entry name" value="NAD(P)-binding Rossmann-fold domains"/>
    <property type="match status" value="1"/>
</dbReference>
<dbReference type="RefSeq" id="WP_135201573.1">
    <property type="nucleotide sequence ID" value="NZ_SPVG01000103.1"/>
</dbReference>
<keyword evidence="3" id="KW-1185">Reference proteome</keyword>
<reference evidence="2 3" key="1">
    <citation type="submission" date="2019-03" db="EMBL/GenBank/DDBJ databases">
        <title>Draft Genome Sequence of Duganella callidus sp. nov., a Novel Duganella Species Isolated from Cultivated Soil.</title>
        <authorList>
            <person name="Raths R."/>
            <person name="Peta V."/>
            <person name="Bucking H."/>
        </authorList>
    </citation>
    <scope>NUCLEOTIDE SEQUENCE [LARGE SCALE GENOMIC DNA]</scope>
    <source>
        <strain evidence="2 3">DN04</strain>
    </source>
</reference>
<feature type="domain" description="NAD(P)-binding" evidence="1">
    <location>
        <begin position="16"/>
        <end position="186"/>
    </location>
</feature>
<dbReference type="EMBL" id="SPVG01000103">
    <property type="protein sequence ID" value="TFW23863.1"/>
    <property type="molecule type" value="Genomic_DNA"/>
</dbReference>
<dbReference type="PANTHER" id="PTHR43162">
    <property type="match status" value="1"/>
</dbReference>
<protein>
    <submittedName>
        <fullName evidence="2">SDR family NAD(P)-dependent oxidoreductase</fullName>
    </submittedName>
</protein>
<sequence length="296" mass="31366">MSVITAVPRLNIAVAGATGKVGAALVAALAAEPVNLLALTRSPEAKTFPPGVTARGVDFAAPTSLQASLEGVDRLFLAQGTSPRQVENEIALIDAAVSAGVGHIVKLSAFGLPLRWHPFDWHTRIEAHLASRDIGYTMLRPSTFMNVLVRAGRPVAEGTWGGAAGHGVVNLIDVRDVADAARAVLLDEHSNSWQRAFHLTGPRAWSMPEIAAELSGLLGRTVTYEQRSLDQQRAVLMASGLNEFAAGVAVGLDEAFSQSALREDTSTVQLLTGHAPRSLTDWLRDNLSLFKSATPA</sequence>
<name>A0A4Y9SH44_9BURK</name>
<evidence type="ECO:0000313" key="3">
    <source>
        <dbReference type="Proteomes" id="UP000297729"/>
    </source>
</evidence>
<evidence type="ECO:0000259" key="1">
    <source>
        <dbReference type="Pfam" id="PF13460"/>
    </source>
</evidence>